<evidence type="ECO:0000313" key="4">
    <source>
        <dbReference type="EMBL" id="WAC11551.1"/>
    </source>
</evidence>
<dbReference type="NCBIfam" id="NF033707">
    <property type="entry name" value="T9SS_sortase"/>
    <property type="match status" value="1"/>
</dbReference>
<keyword evidence="5" id="KW-1185">Reference proteome</keyword>
<dbReference type="InterPro" id="IPR001769">
    <property type="entry name" value="Gingipain"/>
</dbReference>
<evidence type="ECO:0000313" key="5">
    <source>
        <dbReference type="Proteomes" id="UP001164653"/>
    </source>
</evidence>
<evidence type="ECO:0000256" key="2">
    <source>
        <dbReference type="SAM" id="SignalP"/>
    </source>
</evidence>
<feature type="signal peptide" evidence="2">
    <location>
        <begin position="1"/>
        <end position="19"/>
    </location>
</feature>
<dbReference type="InterPro" id="IPR029031">
    <property type="entry name" value="Gingipain_N_sf"/>
</dbReference>
<protein>
    <submittedName>
        <fullName evidence="4">Type IX secretion system sortase PorU</fullName>
    </submittedName>
</protein>
<feature type="chain" id="PRO_5039425709" evidence="2">
    <location>
        <begin position="20"/>
        <end position="1117"/>
    </location>
</feature>
<dbReference type="Gene3D" id="3.40.50.1460">
    <property type="match status" value="1"/>
</dbReference>
<gene>
    <name evidence="4" type="primary">porU</name>
    <name evidence="4" type="ORF">ON006_27945</name>
</gene>
<dbReference type="Gene3D" id="3.40.50.10390">
    <property type="entry name" value="Gingipain r, domain 1"/>
    <property type="match status" value="1"/>
</dbReference>
<evidence type="ECO:0000256" key="1">
    <source>
        <dbReference type="ARBA" id="ARBA00022729"/>
    </source>
</evidence>
<reference evidence="4" key="1">
    <citation type="submission" date="2022-11" db="EMBL/GenBank/DDBJ databases">
        <title>Dyadobacter pollutisoli sp. nov., isolated from plastic dumped soil.</title>
        <authorList>
            <person name="Kim J.M."/>
            <person name="Kim K.R."/>
            <person name="Lee J.K."/>
            <person name="Hao L."/>
            <person name="Jeon C.O."/>
        </authorList>
    </citation>
    <scope>NUCLEOTIDE SEQUENCE</scope>
    <source>
        <strain evidence="4">U1</strain>
    </source>
</reference>
<dbReference type="Pfam" id="PF01364">
    <property type="entry name" value="Peptidase_C25"/>
    <property type="match status" value="1"/>
</dbReference>
<proteinExistence type="predicted"/>
<dbReference type="Proteomes" id="UP001164653">
    <property type="component" value="Chromosome"/>
</dbReference>
<dbReference type="RefSeq" id="WP_244821482.1">
    <property type="nucleotide sequence ID" value="NZ_CP112998.1"/>
</dbReference>
<dbReference type="KEGG" id="dpf:ON006_27945"/>
<name>A0A9E8SL85_9BACT</name>
<dbReference type="AlphaFoldDB" id="A0A9E8SL85"/>
<dbReference type="SUPFAM" id="SSF52129">
    <property type="entry name" value="Caspase-like"/>
    <property type="match status" value="1"/>
</dbReference>
<dbReference type="GO" id="GO:0006508">
    <property type="term" value="P:proteolysis"/>
    <property type="evidence" value="ECO:0007669"/>
    <property type="project" value="InterPro"/>
</dbReference>
<sequence>MIRSVLSCLGILLCSSLQAQKSVLSGGNWYKMAITQTGIHRIDAAFLEKMGIDAATVPPSQIRIYGNGGSMLPQMNNAGYTNALTENAIWVQGEEDGRFDQSDAIYFYAEGPHIITYDAEKKELQHITNCYSDTSYYFLTFGQESGLRVEEAATVIGKNVPTINQYDDYWYHEKDATNLLKSGREWWGEYLSGLAVFNLDVNMPDVVPSSRINVRTSAIGSAQVPTKFRWQINGQAIGEGSIGTVTPETYDVKALRSEATYAITAPATPPTLFTVGVTYDRNGQNSAQSYLNYMGLQVKRYLRVYDQQQVYYFIPQNADTLHYQFGNAIEGAHLWNISNPLIPSVVVTRNTTGAFDFTASGGKKTGRYISFKPEQGYIPVSWQRIDNQNIAASKTPDLLIVTAPAWEAEAKRLGAFRSENDGLETLVVTTDHIYNEYASGRPDITAIRDFTRQLYQQTPGKLKYLLLFGDATYDYKNIMQNQSPQQRANWVPVYESKESLNPVLTYSSEDYYGFMEATEGAWAESVAGDHTVEIGIGRLPVKSAAEAKVVVDKLILYASRQSAGSWKNLVRFVADDGDGAVHQQHADQLAKLIQPYFLSSRLFMDEFPQTTTTLGQKAPGLNAAIRDNINKGTLILNYTGHGGTTGWAEEQILTLADIQASRGMNNLPLLFTATCDFGRYDDPGIVSGAELMVLSPRGSAIGAISTTRPVYSSTNFTLSKAFYESLIKIGRNGRMGDYFRDTKNKSLVGSLNRNFTLLGDPSMKLGLAQRAVRWAQKPDTLRALQKVTLKGEVYEPVSGLKDPVFNGIARIAVYDKPTEFQTLGNEDPPKTYSEFRSKLFDGNVRVVNGLFTCEFVMPKDIDYRIGVGRVNVYAVESDSTMDAGTQLDVIVGGSGSLSNDKTPPQVTAFLNNESFKDGDTVDPSSLLIMHVSDENGINLSKAGIGHAITLTLNNTLNITLNDYFTANLDDYRSGVITYPLENLPTGKYVIHLKVWDAYTNYTEIAFGFLVGKTRGIKLNALNIFPNPFDKNLSFELSHDRVNEDLELVLNIFLENGKRLGTFNWQYYNSESIIKESLNSSQLGNSIPGNTLLVYQLLIRSLKDNSVDQRSGKLIRSP</sequence>
<feature type="domain" description="Gingipain" evidence="3">
    <location>
        <begin position="399"/>
        <end position="765"/>
    </location>
</feature>
<dbReference type="EMBL" id="CP112998">
    <property type="protein sequence ID" value="WAC11551.1"/>
    <property type="molecule type" value="Genomic_DNA"/>
</dbReference>
<organism evidence="4 5">
    <name type="scientific">Dyadobacter pollutisoli</name>
    <dbReference type="NCBI Taxonomy" id="2910158"/>
    <lineage>
        <taxon>Bacteria</taxon>
        <taxon>Pseudomonadati</taxon>
        <taxon>Bacteroidota</taxon>
        <taxon>Cytophagia</taxon>
        <taxon>Cytophagales</taxon>
        <taxon>Spirosomataceae</taxon>
        <taxon>Dyadobacter</taxon>
    </lineage>
</organism>
<dbReference type="InterPro" id="IPR029030">
    <property type="entry name" value="Caspase-like_dom_sf"/>
</dbReference>
<keyword evidence="1 2" id="KW-0732">Signal</keyword>
<evidence type="ECO:0000259" key="3">
    <source>
        <dbReference type="Pfam" id="PF01364"/>
    </source>
</evidence>
<dbReference type="CDD" id="cd02258">
    <property type="entry name" value="Peptidase_C25_N"/>
    <property type="match status" value="1"/>
</dbReference>
<dbReference type="GO" id="GO:0008234">
    <property type="term" value="F:cysteine-type peptidase activity"/>
    <property type="evidence" value="ECO:0007669"/>
    <property type="project" value="InterPro"/>
</dbReference>
<accession>A0A9E8SL85</accession>